<accession>C5FT11</accession>
<dbReference type="HOGENOM" id="CLU_013869_1_1_1"/>
<dbReference type="AlphaFoldDB" id="C5FT11"/>
<dbReference type="Gene3D" id="4.10.240.10">
    <property type="entry name" value="Zn(2)-C6 fungal-type DNA-binding domain"/>
    <property type="match status" value="1"/>
</dbReference>
<dbReference type="PANTHER" id="PTHR37534:SF9">
    <property type="entry name" value="ZN(II)2CYS6 TRANSCRIPTION FACTOR (EUROFUNG)"/>
    <property type="match status" value="1"/>
</dbReference>
<evidence type="ECO:0000256" key="4">
    <source>
        <dbReference type="ARBA" id="ARBA00023163"/>
    </source>
</evidence>
<keyword evidence="9" id="KW-1185">Reference proteome</keyword>
<evidence type="ECO:0000313" key="8">
    <source>
        <dbReference type="EMBL" id="EEQ33014.1"/>
    </source>
</evidence>
<reference evidence="9" key="1">
    <citation type="journal article" date="2012" name="MBio">
        <title>Comparative genome analysis of Trichophyton rubrum and related dermatophytes reveals candidate genes involved in infection.</title>
        <authorList>
            <person name="Martinez D.A."/>
            <person name="Oliver B.G."/>
            <person name="Graeser Y."/>
            <person name="Goldberg J.M."/>
            <person name="Li W."/>
            <person name="Martinez-Rossi N.M."/>
            <person name="Monod M."/>
            <person name="Shelest E."/>
            <person name="Barton R.C."/>
            <person name="Birch E."/>
            <person name="Brakhage A.A."/>
            <person name="Chen Z."/>
            <person name="Gurr S.J."/>
            <person name="Heiman D."/>
            <person name="Heitman J."/>
            <person name="Kosti I."/>
            <person name="Rossi A."/>
            <person name="Saif S."/>
            <person name="Samalova M."/>
            <person name="Saunders C.W."/>
            <person name="Shea T."/>
            <person name="Summerbell R.C."/>
            <person name="Xu J."/>
            <person name="Young S."/>
            <person name="Zeng Q."/>
            <person name="Birren B.W."/>
            <person name="Cuomo C.A."/>
            <person name="White T.C."/>
        </authorList>
    </citation>
    <scope>NUCLEOTIDE SEQUENCE [LARGE SCALE GENOMIC DNA]</scope>
    <source>
        <strain evidence="9">ATCC MYA-4605 / CBS 113480</strain>
    </source>
</reference>
<proteinExistence type="predicted"/>
<dbReference type="InterPro" id="IPR036864">
    <property type="entry name" value="Zn2-C6_fun-type_DNA-bd_sf"/>
</dbReference>
<keyword evidence="5" id="KW-0539">Nucleus</keyword>
<keyword evidence="4" id="KW-0804">Transcription</keyword>
<feature type="domain" description="Zn(2)-C6 fungal-type" evidence="7">
    <location>
        <begin position="6"/>
        <end position="36"/>
    </location>
</feature>
<dbReference type="EMBL" id="DS995705">
    <property type="protein sequence ID" value="EEQ33014.1"/>
    <property type="molecule type" value="Genomic_DNA"/>
</dbReference>
<dbReference type="PANTHER" id="PTHR37534">
    <property type="entry name" value="TRANSCRIPTIONAL ACTIVATOR PROTEIN UGA3"/>
    <property type="match status" value="1"/>
</dbReference>
<dbReference type="PROSITE" id="PS50048">
    <property type="entry name" value="ZN2_CY6_FUNGAL_2"/>
    <property type="match status" value="1"/>
</dbReference>
<dbReference type="GO" id="GO:0008270">
    <property type="term" value="F:zinc ion binding"/>
    <property type="evidence" value="ECO:0007669"/>
    <property type="project" value="InterPro"/>
</dbReference>
<dbReference type="OMA" id="TYFASYV"/>
<evidence type="ECO:0000313" key="9">
    <source>
        <dbReference type="Proteomes" id="UP000002035"/>
    </source>
</evidence>
<dbReference type="GO" id="GO:0045944">
    <property type="term" value="P:positive regulation of transcription by RNA polymerase II"/>
    <property type="evidence" value="ECO:0007669"/>
    <property type="project" value="TreeGrafter"/>
</dbReference>
<dbReference type="RefSeq" id="XP_002845964.1">
    <property type="nucleotide sequence ID" value="XM_002845918.1"/>
</dbReference>
<evidence type="ECO:0000256" key="6">
    <source>
        <dbReference type="SAM" id="MobiDB-lite"/>
    </source>
</evidence>
<evidence type="ECO:0000256" key="5">
    <source>
        <dbReference type="ARBA" id="ARBA00023242"/>
    </source>
</evidence>
<comment type="subcellular location">
    <subcellularLocation>
        <location evidence="1">Nucleus</location>
    </subcellularLocation>
</comment>
<sequence>MRSRTGCLTCRTRKLKCDEQKPQCSQCRKAGRECRLSEAVVFRHQQNASMNQDEGGIAPNSLKGFYSYKNTFGADSVWLDIPKEVVFVDNSDPYADDLGEQYVADTPLGTHETSTWGHEGGFQTSPMDAQTHGLDALSAAATAENHPIYHSTVDHIVENSSSHARLGNTEHPPQPDPSNSSPNNAKTPTAVPPGSPSLPLSSPNNNINFILNPLSNVIPQPIDPDIQFPENRRVCSGTSASLASQGLTQETRVARIETEHETAFLLRHFSEGPGQWMDLFDIGKYFGAYVPVKALTNPLLKCAACACAAKQLASVNGTKAIVGGHDEQLPALSVSEDYRHWQAGELGDSLGNTNKGRKLSGAYSDEVLAATAILSVYEFLDATGPAWERHLCGIKSLLDITKAGMIFPEIQDLPESAAAPATKRPRFSEARKAIFWNFARQDYLSAFINEGQTRLNSSDLALWTEAGILLDNAGCVQQSNTTEPRYQNNNIMREDMISNSLIWILSKIVDFIAMGDDINTGESSPTGISQHTLLDRWHQLQAELDGWYKRLPDTFTPCARIESSQPAPNQNPTDSQDAFPFPEIWYSIPMCASTMQHYHMACILLLINKPHKSTARRSTVTDGLNFYRSIENDIQNHSREICGISMARPEASVRVHSVQPLFISGQCLTSAPERRTILEILCGIEEDLGWATKYRVQQLLKEWEWDEAAVDSLPGS</sequence>
<evidence type="ECO:0000259" key="7">
    <source>
        <dbReference type="PROSITE" id="PS50048"/>
    </source>
</evidence>
<protein>
    <recommendedName>
        <fullName evidence="7">Zn(2)-C6 fungal-type domain-containing protein</fullName>
    </recommendedName>
</protein>
<feature type="region of interest" description="Disordered" evidence="6">
    <location>
        <begin position="163"/>
        <end position="201"/>
    </location>
</feature>
<dbReference type="GO" id="GO:0000976">
    <property type="term" value="F:transcription cis-regulatory region binding"/>
    <property type="evidence" value="ECO:0007669"/>
    <property type="project" value="TreeGrafter"/>
</dbReference>
<gene>
    <name evidence="8" type="ORF">MCYG_05833</name>
</gene>
<evidence type="ECO:0000256" key="2">
    <source>
        <dbReference type="ARBA" id="ARBA00023015"/>
    </source>
</evidence>
<dbReference type="InterPro" id="IPR001138">
    <property type="entry name" value="Zn2Cys6_DnaBD"/>
</dbReference>
<keyword evidence="3" id="KW-0238">DNA-binding</keyword>
<dbReference type="GeneID" id="9225939"/>
<dbReference type="GO" id="GO:0000981">
    <property type="term" value="F:DNA-binding transcription factor activity, RNA polymerase II-specific"/>
    <property type="evidence" value="ECO:0007669"/>
    <property type="project" value="InterPro"/>
</dbReference>
<dbReference type="SUPFAM" id="SSF57701">
    <property type="entry name" value="Zn2/Cys6 DNA-binding domain"/>
    <property type="match status" value="1"/>
</dbReference>
<organism evidence="8 9">
    <name type="scientific">Arthroderma otae (strain ATCC MYA-4605 / CBS 113480)</name>
    <name type="common">Microsporum canis</name>
    <dbReference type="NCBI Taxonomy" id="554155"/>
    <lineage>
        <taxon>Eukaryota</taxon>
        <taxon>Fungi</taxon>
        <taxon>Dikarya</taxon>
        <taxon>Ascomycota</taxon>
        <taxon>Pezizomycotina</taxon>
        <taxon>Eurotiomycetes</taxon>
        <taxon>Eurotiomycetidae</taxon>
        <taxon>Onygenales</taxon>
        <taxon>Arthrodermataceae</taxon>
        <taxon>Microsporum</taxon>
    </lineage>
</organism>
<dbReference type="PROSITE" id="PS00463">
    <property type="entry name" value="ZN2_CY6_FUNGAL_1"/>
    <property type="match status" value="1"/>
</dbReference>
<dbReference type="eggNOG" id="ENOG502SI37">
    <property type="taxonomic scope" value="Eukaryota"/>
</dbReference>
<dbReference type="GO" id="GO:0005634">
    <property type="term" value="C:nucleus"/>
    <property type="evidence" value="ECO:0007669"/>
    <property type="project" value="UniProtKB-SubCell"/>
</dbReference>
<dbReference type="OrthoDB" id="5418899at2759"/>
<dbReference type="SMART" id="SM00066">
    <property type="entry name" value="GAL4"/>
    <property type="match status" value="1"/>
</dbReference>
<dbReference type="Pfam" id="PF00172">
    <property type="entry name" value="Zn_clus"/>
    <property type="match status" value="1"/>
</dbReference>
<name>C5FT11_ARTOC</name>
<dbReference type="VEuPathDB" id="FungiDB:MCYG_05833"/>
<dbReference type="STRING" id="554155.C5FT11"/>
<evidence type="ECO:0000256" key="3">
    <source>
        <dbReference type="ARBA" id="ARBA00023125"/>
    </source>
</evidence>
<dbReference type="Proteomes" id="UP000002035">
    <property type="component" value="Unassembled WGS sequence"/>
</dbReference>
<dbReference type="CDD" id="cd00067">
    <property type="entry name" value="GAL4"/>
    <property type="match status" value="1"/>
</dbReference>
<evidence type="ECO:0000256" key="1">
    <source>
        <dbReference type="ARBA" id="ARBA00004123"/>
    </source>
</evidence>
<dbReference type="Pfam" id="PF11951">
    <property type="entry name" value="Fungal_trans_2"/>
    <property type="match status" value="1"/>
</dbReference>
<dbReference type="InterPro" id="IPR021858">
    <property type="entry name" value="Fun_TF"/>
</dbReference>
<keyword evidence="2" id="KW-0805">Transcription regulation</keyword>